<dbReference type="SUPFAM" id="SSF53474">
    <property type="entry name" value="alpha/beta-Hydrolases"/>
    <property type="match status" value="1"/>
</dbReference>
<dbReference type="EMBL" id="QWGA01000003">
    <property type="protein sequence ID" value="RIJ31992.1"/>
    <property type="molecule type" value="Genomic_DNA"/>
</dbReference>
<dbReference type="GO" id="GO:0004252">
    <property type="term" value="F:serine-type endopeptidase activity"/>
    <property type="evidence" value="ECO:0007669"/>
    <property type="project" value="TreeGrafter"/>
</dbReference>
<dbReference type="InterPro" id="IPR029058">
    <property type="entry name" value="AB_hydrolase_fold"/>
</dbReference>
<keyword evidence="5" id="KW-1185">Reference proteome</keyword>
<evidence type="ECO:0000256" key="1">
    <source>
        <dbReference type="ARBA" id="ARBA00022801"/>
    </source>
</evidence>
<evidence type="ECO:0000259" key="3">
    <source>
        <dbReference type="Pfam" id="PF00326"/>
    </source>
</evidence>
<comment type="caution">
    <text evidence="4">The sequence shown here is derived from an EMBL/GenBank/DDBJ whole genome shotgun (WGS) entry which is preliminary data.</text>
</comment>
<dbReference type="AlphaFoldDB" id="A0A399RQ52"/>
<dbReference type="Gene3D" id="3.40.50.1820">
    <property type="entry name" value="alpha/beta hydrolase"/>
    <property type="match status" value="1"/>
</dbReference>
<dbReference type="InterPro" id="IPR001375">
    <property type="entry name" value="Peptidase_S9_cat"/>
</dbReference>
<organism evidence="4 5">
    <name type="scientific">Henriciella algicola</name>
    <dbReference type="NCBI Taxonomy" id="1608422"/>
    <lineage>
        <taxon>Bacteria</taxon>
        <taxon>Pseudomonadati</taxon>
        <taxon>Pseudomonadota</taxon>
        <taxon>Alphaproteobacteria</taxon>
        <taxon>Hyphomonadales</taxon>
        <taxon>Hyphomonadaceae</taxon>
        <taxon>Henriciella</taxon>
    </lineage>
</organism>
<keyword evidence="2" id="KW-0732">Signal</keyword>
<feature type="signal peptide" evidence="2">
    <location>
        <begin position="1"/>
        <end position="20"/>
    </location>
</feature>
<dbReference type="RefSeq" id="WP_119453480.1">
    <property type="nucleotide sequence ID" value="NZ_QWGA01000003.1"/>
</dbReference>
<evidence type="ECO:0000313" key="4">
    <source>
        <dbReference type="EMBL" id="RIJ31992.1"/>
    </source>
</evidence>
<accession>A0A399RQ52</accession>
<dbReference type="Pfam" id="PF00326">
    <property type="entry name" value="Peptidase_S9"/>
    <property type="match status" value="1"/>
</dbReference>
<dbReference type="SUPFAM" id="SSF82171">
    <property type="entry name" value="DPP6 N-terminal domain-like"/>
    <property type="match status" value="1"/>
</dbReference>
<gene>
    <name evidence="4" type="ORF">D1222_07090</name>
</gene>
<dbReference type="Proteomes" id="UP000265845">
    <property type="component" value="Unassembled WGS sequence"/>
</dbReference>
<dbReference type="PANTHER" id="PTHR42776">
    <property type="entry name" value="SERINE PEPTIDASE S9 FAMILY MEMBER"/>
    <property type="match status" value="1"/>
</dbReference>
<keyword evidence="1" id="KW-0378">Hydrolase</keyword>
<dbReference type="PANTHER" id="PTHR42776:SF27">
    <property type="entry name" value="DIPEPTIDYL PEPTIDASE FAMILY MEMBER 6"/>
    <property type="match status" value="1"/>
</dbReference>
<evidence type="ECO:0000313" key="5">
    <source>
        <dbReference type="Proteomes" id="UP000265845"/>
    </source>
</evidence>
<proteinExistence type="predicted"/>
<evidence type="ECO:0000256" key="2">
    <source>
        <dbReference type="SAM" id="SignalP"/>
    </source>
</evidence>
<name>A0A399RQ52_9PROT</name>
<sequence>MKKLIAALCVVFTAGLPSFADTADLYGRADGVKWPSLSPTGDLLAVHCSPQGQPSVCIFNIAKGEDVAFIPLGGEVRLQGFYWPSDDYLIINVSTFKSLQTVDGQRDYNFLQALSYDIDDNELNVLLNDEGLIIDAQSVVSVLPGDDRNVMMAAVTANTGQSEHTLGSIRPDRGGTAWSIATFKTRLDNGKSRRERTLLKSTLGAWFDAEGEVVAEIVSPDRSTRRELRSNNRTLFTYDSASANDFAVLGLDQASGKLIIFRDVGDEDGLYFMSLEDGSMEPVRIAGVDVGRASPVRDTYTRGIVGFEYFDGMTRQVFTDPVLSDVLSQLSGALGGKRVNIESWNRDRSKIAISAAEPGRPADYYVFDRGAGALGPIGSAASHLAEATTGQVVTREIRARDGLQVETFLTLPPGSTLEDGPFPTVIMPHGGPEARDGLGYDWWAQALAAEGYLVIQPNFRGSSGYGQDFRNAGFGEFGGKMIDDIADAGAWAVSQGLVAEDAYCVAGASYGGYAALMMGLKDKARSRCLISVNGVTQPFAHVGAFALDSETGQYWERYLGLNRFDSEAERAVISPVARAAEYDQPILILHAENDLVVRTGQARLIASELDGKPGFRSVSLGEADHYIGGSDVRAQVLRETFAFLNENHPAR</sequence>
<feature type="domain" description="Peptidase S9 prolyl oligopeptidase catalytic" evidence="3">
    <location>
        <begin position="440"/>
        <end position="646"/>
    </location>
</feature>
<dbReference type="OrthoDB" id="128799at2"/>
<feature type="chain" id="PRO_5017254613" evidence="2">
    <location>
        <begin position="21"/>
        <end position="651"/>
    </location>
</feature>
<protein>
    <submittedName>
        <fullName evidence="4">S9 family peptidase</fullName>
    </submittedName>
</protein>
<reference evidence="4 5" key="1">
    <citation type="submission" date="2018-08" db="EMBL/GenBank/DDBJ databases">
        <title>Henriciella mobilis sp. nov., isolated from seawater.</title>
        <authorList>
            <person name="Cheng H."/>
            <person name="Wu Y.-H."/>
            <person name="Xu X.-W."/>
            <person name="Guo L.-L."/>
        </authorList>
    </citation>
    <scope>NUCLEOTIDE SEQUENCE [LARGE SCALE GENOMIC DNA]</scope>
    <source>
        <strain evidence="4 5">CCUG67844</strain>
    </source>
</reference>
<dbReference type="GO" id="GO:0006508">
    <property type="term" value="P:proteolysis"/>
    <property type="evidence" value="ECO:0007669"/>
    <property type="project" value="InterPro"/>
</dbReference>